<feature type="signal peptide" evidence="1">
    <location>
        <begin position="1"/>
        <end position="19"/>
    </location>
</feature>
<keyword evidence="3" id="KW-1185">Reference proteome</keyword>
<dbReference type="Proteomes" id="UP000738349">
    <property type="component" value="Unassembled WGS sequence"/>
</dbReference>
<evidence type="ECO:0000256" key="1">
    <source>
        <dbReference type="SAM" id="SignalP"/>
    </source>
</evidence>
<organism evidence="2 3">
    <name type="scientific">Dactylonectria macrodidyma</name>
    <dbReference type="NCBI Taxonomy" id="307937"/>
    <lineage>
        <taxon>Eukaryota</taxon>
        <taxon>Fungi</taxon>
        <taxon>Dikarya</taxon>
        <taxon>Ascomycota</taxon>
        <taxon>Pezizomycotina</taxon>
        <taxon>Sordariomycetes</taxon>
        <taxon>Hypocreomycetidae</taxon>
        <taxon>Hypocreales</taxon>
        <taxon>Nectriaceae</taxon>
        <taxon>Dactylonectria</taxon>
    </lineage>
</organism>
<proteinExistence type="predicted"/>
<dbReference type="EMBL" id="JAGMUV010000032">
    <property type="protein sequence ID" value="KAH7114606.1"/>
    <property type="molecule type" value="Genomic_DNA"/>
</dbReference>
<evidence type="ECO:0000313" key="2">
    <source>
        <dbReference type="EMBL" id="KAH7114606.1"/>
    </source>
</evidence>
<sequence>MIATALLAILTIFGNLASAQPNPAIHIDESSCGMLNGNGGFTFGDRFSVVITHSGNGNAVCQGDVTPPSDGTAKKFNFENTGFLCNTVNGVTDKWQETISASGKATLICHTKP</sequence>
<dbReference type="AlphaFoldDB" id="A0A9P9D8G2"/>
<name>A0A9P9D8G2_9HYPO</name>
<comment type="caution">
    <text evidence="2">The sequence shown here is derived from an EMBL/GenBank/DDBJ whole genome shotgun (WGS) entry which is preliminary data.</text>
</comment>
<protein>
    <submittedName>
        <fullName evidence="2">Uncharacterized protein</fullName>
    </submittedName>
</protein>
<keyword evidence="1" id="KW-0732">Signal</keyword>
<reference evidence="2" key="1">
    <citation type="journal article" date="2021" name="Nat. Commun.">
        <title>Genetic determinants of endophytism in the Arabidopsis root mycobiome.</title>
        <authorList>
            <person name="Mesny F."/>
            <person name="Miyauchi S."/>
            <person name="Thiergart T."/>
            <person name="Pickel B."/>
            <person name="Atanasova L."/>
            <person name="Karlsson M."/>
            <person name="Huettel B."/>
            <person name="Barry K.W."/>
            <person name="Haridas S."/>
            <person name="Chen C."/>
            <person name="Bauer D."/>
            <person name="Andreopoulos W."/>
            <person name="Pangilinan J."/>
            <person name="LaButti K."/>
            <person name="Riley R."/>
            <person name="Lipzen A."/>
            <person name="Clum A."/>
            <person name="Drula E."/>
            <person name="Henrissat B."/>
            <person name="Kohler A."/>
            <person name="Grigoriev I.V."/>
            <person name="Martin F.M."/>
            <person name="Hacquard S."/>
        </authorList>
    </citation>
    <scope>NUCLEOTIDE SEQUENCE</scope>
    <source>
        <strain evidence="2">MPI-CAGE-AT-0147</strain>
    </source>
</reference>
<gene>
    <name evidence="2" type="ORF">EDB81DRAFT_298292</name>
</gene>
<evidence type="ECO:0000313" key="3">
    <source>
        <dbReference type="Proteomes" id="UP000738349"/>
    </source>
</evidence>
<feature type="chain" id="PRO_5040242784" evidence="1">
    <location>
        <begin position="20"/>
        <end position="113"/>
    </location>
</feature>
<dbReference type="OrthoDB" id="5410679at2759"/>
<accession>A0A9P9D8G2</accession>